<dbReference type="STRING" id="658057.SAMN04488032_10421"/>
<feature type="compositionally biased region" description="Low complexity" evidence="7">
    <location>
        <begin position="47"/>
        <end position="60"/>
    </location>
</feature>
<dbReference type="Pfam" id="PF00849">
    <property type="entry name" value="PseudoU_synth_2"/>
    <property type="match status" value="1"/>
</dbReference>
<dbReference type="EC" id="5.4.99.-" evidence="6"/>
<dbReference type="Gene3D" id="3.10.290.10">
    <property type="entry name" value="RNA-binding S4 domain"/>
    <property type="match status" value="1"/>
</dbReference>
<dbReference type="OrthoDB" id="9807213at2"/>
<dbReference type="PROSITE" id="PS01149">
    <property type="entry name" value="PSI_RSU"/>
    <property type="match status" value="1"/>
</dbReference>
<dbReference type="InterPro" id="IPR050343">
    <property type="entry name" value="RsuA_PseudoU_synthase"/>
</dbReference>
<reference evidence="9 10" key="1">
    <citation type="submission" date="2017-03" db="EMBL/GenBank/DDBJ databases">
        <authorList>
            <person name="Afonso C.L."/>
            <person name="Miller P.J."/>
            <person name="Scott M.A."/>
            <person name="Spackman E."/>
            <person name="Goraichik I."/>
            <person name="Dimitrov K.M."/>
            <person name="Suarez D.L."/>
            <person name="Swayne D.E."/>
        </authorList>
    </citation>
    <scope>NUCLEOTIDE SEQUENCE [LARGE SCALE GENOMIC DNA]</scope>
    <source>
        <strain evidence="9 10">CECT 7971</strain>
    </source>
</reference>
<dbReference type="InterPro" id="IPR036986">
    <property type="entry name" value="S4_RNA-bd_sf"/>
</dbReference>
<dbReference type="InterPro" id="IPR020094">
    <property type="entry name" value="TruA/RsuA/RluB/E/F_N"/>
</dbReference>
<feature type="compositionally biased region" description="Basic and acidic residues" evidence="7">
    <location>
        <begin position="358"/>
        <end position="420"/>
    </location>
</feature>
<dbReference type="GO" id="GO:0120159">
    <property type="term" value="F:rRNA pseudouridine synthase activity"/>
    <property type="evidence" value="ECO:0007669"/>
    <property type="project" value="UniProtKB-ARBA"/>
</dbReference>
<comment type="catalytic activity">
    <reaction evidence="1">
        <text>a uridine in RNA = a pseudouridine in RNA</text>
        <dbReference type="Rhea" id="RHEA:48348"/>
        <dbReference type="Rhea" id="RHEA-COMP:12068"/>
        <dbReference type="Rhea" id="RHEA-COMP:12069"/>
        <dbReference type="ChEBI" id="CHEBI:65314"/>
        <dbReference type="ChEBI" id="CHEBI:65315"/>
    </reaction>
</comment>
<gene>
    <name evidence="9" type="primary">rluB</name>
    <name evidence="9" type="ORF">PAM7971_02056</name>
</gene>
<evidence type="ECO:0000313" key="10">
    <source>
        <dbReference type="Proteomes" id="UP000193307"/>
    </source>
</evidence>
<feature type="region of interest" description="Disordered" evidence="7">
    <location>
        <begin position="1"/>
        <end position="71"/>
    </location>
</feature>
<dbReference type="RefSeq" id="WP_085849180.1">
    <property type="nucleotide sequence ID" value="NZ_FNZV01000004.1"/>
</dbReference>
<dbReference type="InterPro" id="IPR002942">
    <property type="entry name" value="S4_RNA-bd"/>
</dbReference>
<sequence length="462" mass="50516">MTRDSDKKPARGAKSGAPSFVSKSKGSRSHGSTEGKTYKKPPTNPYAKKGAPAQGPAKGPEAAEDGTRPGDRIAKVLARAGVASRRDCEVIIEEGRVTVNGRKVVSPALNVLPKDRITVDGQAIGEPEPPRLWLYHKPLGLVTTEKDELDRPTVFQNLPAGLPRVLSVGRLDLNSEGLLLLTNDGELKRKLELPDTGWLRKYRVRVKGSPSEALLDQLRKGITIDGEDFQPMEAVFDRQQGANAWLTIGIREGRNREVRRAMEHIGVVVNRLMRISYGPFRLGTIRPGQAEEVKARVLRDQLGIDPFASDIEHPSEPREPRRQVSRGGKPGGPRKESFGRSDSRDRDDRGPKGGGFKPRGDRDDRGPKDRDFKPRGDRDDRDFKSRGPKSDGFKPRGDRDDRAPRGEGYKGKSGDRDGKPAFKSAGFKSRGTADGGRAKGFKSHGDGKPSSGPRGGGGKKRD</sequence>
<name>A0A1Y5SQ43_9RHOB</name>
<dbReference type="InterPro" id="IPR006145">
    <property type="entry name" value="PsdUridine_synth_RsuA/RluA"/>
</dbReference>
<evidence type="ECO:0000313" key="9">
    <source>
        <dbReference type="EMBL" id="SLN42789.1"/>
    </source>
</evidence>
<evidence type="ECO:0000256" key="4">
    <source>
        <dbReference type="ARBA" id="ARBA00023235"/>
    </source>
</evidence>
<dbReference type="PROSITE" id="PS50889">
    <property type="entry name" value="S4"/>
    <property type="match status" value="1"/>
</dbReference>
<dbReference type="AlphaFoldDB" id="A0A1Y5SQ43"/>
<keyword evidence="4 6" id="KW-0413">Isomerase</keyword>
<feature type="compositionally biased region" description="Polar residues" evidence="7">
    <location>
        <begin position="21"/>
        <end position="30"/>
    </location>
</feature>
<dbReference type="GO" id="GO:0003723">
    <property type="term" value="F:RNA binding"/>
    <property type="evidence" value="ECO:0007669"/>
    <property type="project" value="UniProtKB-KW"/>
</dbReference>
<proteinExistence type="inferred from homology"/>
<dbReference type="PANTHER" id="PTHR47683">
    <property type="entry name" value="PSEUDOURIDINE SYNTHASE FAMILY PROTEIN-RELATED"/>
    <property type="match status" value="1"/>
</dbReference>
<dbReference type="InterPro" id="IPR000748">
    <property type="entry name" value="PsdUridine_synth_RsuA/RluB/E/F"/>
</dbReference>
<dbReference type="Gene3D" id="3.30.70.1560">
    <property type="entry name" value="Alpha-L RNA-binding motif"/>
    <property type="match status" value="1"/>
</dbReference>
<evidence type="ECO:0000256" key="2">
    <source>
        <dbReference type="ARBA" id="ARBA00008348"/>
    </source>
</evidence>
<feature type="compositionally biased region" description="Basic and acidic residues" evidence="7">
    <location>
        <begin position="333"/>
        <end position="351"/>
    </location>
</feature>
<dbReference type="NCBIfam" id="TIGR00093">
    <property type="entry name" value="pseudouridine synthase"/>
    <property type="match status" value="1"/>
</dbReference>
<dbReference type="Gene3D" id="3.30.70.580">
    <property type="entry name" value="Pseudouridine synthase I, catalytic domain, N-terminal subdomain"/>
    <property type="match status" value="1"/>
</dbReference>
<dbReference type="SUPFAM" id="SSF55120">
    <property type="entry name" value="Pseudouridine synthase"/>
    <property type="match status" value="1"/>
</dbReference>
<dbReference type="InterPro" id="IPR018496">
    <property type="entry name" value="PsdUridine_synth_RsuA/RluB_CS"/>
</dbReference>
<protein>
    <recommendedName>
        <fullName evidence="6">Pseudouridine synthase</fullName>
        <ecNumber evidence="6">5.4.99.-</ecNumber>
    </recommendedName>
</protein>
<dbReference type="Pfam" id="PF01479">
    <property type="entry name" value="S4"/>
    <property type="match status" value="1"/>
</dbReference>
<feature type="region of interest" description="Disordered" evidence="7">
    <location>
        <begin position="305"/>
        <end position="462"/>
    </location>
</feature>
<evidence type="ECO:0000256" key="1">
    <source>
        <dbReference type="ARBA" id="ARBA00000073"/>
    </source>
</evidence>
<dbReference type="FunFam" id="3.10.290.10:FF:000003">
    <property type="entry name" value="Pseudouridine synthase"/>
    <property type="match status" value="1"/>
</dbReference>
<dbReference type="SUPFAM" id="SSF55174">
    <property type="entry name" value="Alpha-L RNA-binding motif"/>
    <property type="match status" value="1"/>
</dbReference>
<dbReference type="InterPro" id="IPR020103">
    <property type="entry name" value="PsdUridine_synth_cat_dom_sf"/>
</dbReference>
<evidence type="ECO:0000256" key="6">
    <source>
        <dbReference type="RuleBase" id="RU003887"/>
    </source>
</evidence>
<feature type="domain" description="RNA-binding S4" evidence="8">
    <location>
        <begin position="71"/>
        <end position="138"/>
    </location>
</feature>
<evidence type="ECO:0000256" key="7">
    <source>
        <dbReference type="SAM" id="MobiDB-lite"/>
    </source>
</evidence>
<organism evidence="9 10">
    <name type="scientific">Pacificibacter marinus</name>
    <dbReference type="NCBI Taxonomy" id="658057"/>
    <lineage>
        <taxon>Bacteria</taxon>
        <taxon>Pseudomonadati</taxon>
        <taxon>Pseudomonadota</taxon>
        <taxon>Alphaproteobacteria</taxon>
        <taxon>Rhodobacterales</taxon>
        <taxon>Roseobacteraceae</taxon>
        <taxon>Pacificibacter</taxon>
    </lineage>
</organism>
<keyword evidence="3 5" id="KW-0694">RNA-binding</keyword>
<dbReference type="EMBL" id="FWFW01000005">
    <property type="protein sequence ID" value="SLN42789.1"/>
    <property type="molecule type" value="Genomic_DNA"/>
</dbReference>
<evidence type="ECO:0000256" key="3">
    <source>
        <dbReference type="ARBA" id="ARBA00022884"/>
    </source>
</evidence>
<accession>A0A1Y5SQ43</accession>
<feature type="compositionally biased region" description="Basic and acidic residues" evidence="7">
    <location>
        <begin position="310"/>
        <end position="322"/>
    </location>
</feature>
<dbReference type="CDD" id="cd00165">
    <property type="entry name" value="S4"/>
    <property type="match status" value="1"/>
</dbReference>
<evidence type="ECO:0000259" key="8">
    <source>
        <dbReference type="SMART" id="SM00363"/>
    </source>
</evidence>
<comment type="similarity">
    <text evidence="2 6">Belongs to the pseudouridine synthase RsuA family.</text>
</comment>
<keyword evidence="10" id="KW-1185">Reference proteome</keyword>
<dbReference type="Proteomes" id="UP000193307">
    <property type="component" value="Unassembled WGS sequence"/>
</dbReference>
<dbReference type="SMART" id="SM00363">
    <property type="entry name" value="S4"/>
    <property type="match status" value="1"/>
</dbReference>
<evidence type="ECO:0000256" key="5">
    <source>
        <dbReference type="PROSITE-ProRule" id="PRU00182"/>
    </source>
</evidence>
<dbReference type="GO" id="GO:0000455">
    <property type="term" value="P:enzyme-directed rRNA pseudouridine synthesis"/>
    <property type="evidence" value="ECO:0007669"/>
    <property type="project" value="UniProtKB-ARBA"/>
</dbReference>
<dbReference type="PANTHER" id="PTHR47683:SF3">
    <property type="entry name" value="RIBOSOMAL LARGE SUBUNIT PSEUDOURIDINE SYNTHASE B"/>
    <property type="match status" value="1"/>
</dbReference>
<dbReference type="InterPro" id="IPR042092">
    <property type="entry name" value="PsdUridine_s_RsuA/RluB/E/F_cat"/>
</dbReference>